<dbReference type="AlphaFoldDB" id="A0A8S9N8N3"/>
<accession>A0A8S9N8N3</accession>
<feature type="region of interest" description="Disordered" evidence="1">
    <location>
        <begin position="79"/>
        <end position="146"/>
    </location>
</feature>
<name>A0A8S9N8N3_BRACR</name>
<sequence>MLQEYWRSCWMIQTVYSGGLICSQSSQENVLLHFVSGCMIEDMLQNFCPEMWLIVTARPAIALYAEQEVDKLEPLNENLPSDFQWETSKPVSLSSDEPLNSIPSRVPVSASARSDDQPQPVRERQPRRSRPNKPNPIASSQLAIPKQPARVRSRFILVVRFLQSAKQR</sequence>
<feature type="compositionally biased region" description="Polar residues" evidence="1">
    <location>
        <begin position="79"/>
        <end position="103"/>
    </location>
</feature>
<evidence type="ECO:0000256" key="1">
    <source>
        <dbReference type="SAM" id="MobiDB-lite"/>
    </source>
</evidence>
<proteinExistence type="predicted"/>
<feature type="compositionally biased region" description="Basic and acidic residues" evidence="1">
    <location>
        <begin position="113"/>
        <end position="126"/>
    </location>
</feature>
<reference evidence="2" key="1">
    <citation type="submission" date="2019-12" db="EMBL/GenBank/DDBJ databases">
        <title>Genome sequencing and annotation of Brassica cretica.</title>
        <authorList>
            <person name="Studholme D.J."/>
            <person name="Sarris P."/>
        </authorList>
    </citation>
    <scope>NUCLEOTIDE SEQUENCE</scope>
    <source>
        <strain evidence="2">PFS-109/04</strain>
        <tissue evidence="2">Leaf</tissue>
    </source>
</reference>
<gene>
    <name evidence="2" type="ORF">F2Q69_00053921</name>
</gene>
<protein>
    <submittedName>
        <fullName evidence="2">Uncharacterized protein</fullName>
    </submittedName>
</protein>
<dbReference type="Proteomes" id="UP000712600">
    <property type="component" value="Unassembled WGS sequence"/>
</dbReference>
<organism evidence="2 3">
    <name type="scientific">Brassica cretica</name>
    <name type="common">Mustard</name>
    <dbReference type="NCBI Taxonomy" id="69181"/>
    <lineage>
        <taxon>Eukaryota</taxon>
        <taxon>Viridiplantae</taxon>
        <taxon>Streptophyta</taxon>
        <taxon>Embryophyta</taxon>
        <taxon>Tracheophyta</taxon>
        <taxon>Spermatophyta</taxon>
        <taxon>Magnoliopsida</taxon>
        <taxon>eudicotyledons</taxon>
        <taxon>Gunneridae</taxon>
        <taxon>Pentapetalae</taxon>
        <taxon>rosids</taxon>
        <taxon>malvids</taxon>
        <taxon>Brassicales</taxon>
        <taxon>Brassicaceae</taxon>
        <taxon>Brassiceae</taxon>
        <taxon>Brassica</taxon>
    </lineage>
</organism>
<evidence type="ECO:0000313" key="2">
    <source>
        <dbReference type="EMBL" id="KAF3490008.1"/>
    </source>
</evidence>
<dbReference type="EMBL" id="QGKX02002183">
    <property type="protein sequence ID" value="KAF3490008.1"/>
    <property type="molecule type" value="Genomic_DNA"/>
</dbReference>
<comment type="caution">
    <text evidence="2">The sequence shown here is derived from an EMBL/GenBank/DDBJ whole genome shotgun (WGS) entry which is preliminary data.</text>
</comment>
<evidence type="ECO:0000313" key="3">
    <source>
        <dbReference type="Proteomes" id="UP000712600"/>
    </source>
</evidence>